<feature type="compositionally biased region" description="Polar residues" evidence="2">
    <location>
        <begin position="452"/>
        <end position="461"/>
    </location>
</feature>
<feature type="region of interest" description="Disordered" evidence="2">
    <location>
        <begin position="353"/>
        <end position="422"/>
    </location>
</feature>
<proteinExistence type="predicted"/>
<dbReference type="Proteomes" id="UP000221165">
    <property type="component" value="Unassembled WGS sequence"/>
</dbReference>
<feature type="compositionally biased region" description="Low complexity" evidence="2">
    <location>
        <begin position="666"/>
        <end position="681"/>
    </location>
</feature>
<feature type="region of interest" description="Disordered" evidence="2">
    <location>
        <begin position="435"/>
        <end position="482"/>
    </location>
</feature>
<feature type="compositionally biased region" description="Low complexity" evidence="2">
    <location>
        <begin position="168"/>
        <end position="183"/>
    </location>
</feature>
<feature type="region of interest" description="Disordered" evidence="2">
    <location>
        <begin position="220"/>
        <end position="252"/>
    </location>
</feature>
<accession>A0A2C6KWZ8</accession>
<evidence type="ECO:0000256" key="1">
    <source>
        <dbReference type="PROSITE-ProRule" id="PRU00723"/>
    </source>
</evidence>
<evidence type="ECO:0000313" key="5">
    <source>
        <dbReference type="Proteomes" id="UP000221165"/>
    </source>
</evidence>
<feature type="compositionally biased region" description="Pro residues" evidence="2">
    <location>
        <begin position="353"/>
        <end position="369"/>
    </location>
</feature>
<feature type="zinc finger region" description="C3H1-type" evidence="1">
    <location>
        <begin position="796"/>
        <end position="820"/>
    </location>
</feature>
<keyword evidence="5" id="KW-1185">Reference proteome</keyword>
<feature type="region of interest" description="Disordered" evidence="2">
    <location>
        <begin position="168"/>
        <end position="196"/>
    </location>
</feature>
<feature type="domain" description="C3H1-type" evidence="3">
    <location>
        <begin position="796"/>
        <end position="820"/>
    </location>
</feature>
<dbReference type="InterPro" id="IPR000571">
    <property type="entry name" value="Znf_CCCH"/>
</dbReference>
<evidence type="ECO:0000259" key="3">
    <source>
        <dbReference type="PROSITE" id="PS50103"/>
    </source>
</evidence>
<dbReference type="EMBL" id="MIGC01000635">
    <property type="protein sequence ID" value="PHJ24570.1"/>
    <property type="molecule type" value="Genomic_DNA"/>
</dbReference>
<dbReference type="AlphaFoldDB" id="A0A2C6KWZ8"/>
<feature type="compositionally biased region" description="Low complexity" evidence="2">
    <location>
        <begin position="55"/>
        <end position="93"/>
    </location>
</feature>
<reference evidence="4 5" key="1">
    <citation type="journal article" date="2017" name="Int. J. Parasitol.">
        <title>The genome of the protozoan parasite Cystoisospora suis and a reverse vaccinology approach to identify vaccine candidates.</title>
        <authorList>
            <person name="Palmieri N."/>
            <person name="Shrestha A."/>
            <person name="Ruttkowski B."/>
            <person name="Beck T."/>
            <person name="Vogl C."/>
            <person name="Tomley F."/>
            <person name="Blake D.P."/>
            <person name="Joachim A."/>
        </authorList>
    </citation>
    <scope>NUCLEOTIDE SEQUENCE [LARGE SCALE GENOMIC DNA]</scope>
    <source>
        <strain evidence="4 5">Wien I</strain>
    </source>
</reference>
<feature type="compositionally biased region" description="Polar residues" evidence="2">
    <location>
        <begin position="94"/>
        <end position="110"/>
    </location>
</feature>
<keyword evidence="1" id="KW-0479">Metal-binding</keyword>
<gene>
    <name evidence="4" type="ORF">CSUI_001571</name>
</gene>
<feature type="compositionally biased region" description="Polar residues" evidence="2">
    <location>
        <begin position="405"/>
        <end position="415"/>
    </location>
</feature>
<organism evidence="4 5">
    <name type="scientific">Cystoisospora suis</name>
    <dbReference type="NCBI Taxonomy" id="483139"/>
    <lineage>
        <taxon>Eukaryota</taxon>
        <taxon>Sar</taxon>
        <taxon>Alveolata</taxon>
        <taxon>Apicomplexa</taxon>
        <taxon>Conoidasida</taxon>
        <taxon>Coccidia</taxon>
        <taxon>Eucoccidiorida</taxon>
        <taxon>Eimeriorina</taxon>
        <taxon>Sarcocystidae</taxon>
        <taxon>Cystoisospora</taxon>
    </lineage>
</organism>
<evidence type="ECO:0000313" key="4">
    <source>
        <dbReference type="EMBL" id="PHJ24570.1"/>
    </source>
</evidence>
<sequence>MECSSTTTLAAAAVTQLSRSSLHDMGRSCVSPRASSPHLTAERTGSPPPCRSRSSEGMSASSSSSQSPAIFLSSSHAASPSSSTPSVPSLSSTMAGSSPMSENSPNASTGGFVSVSTACSTLGGEETAATAPESGNAGGGSARGLGRAIEAPRRVTVPARATHTFQIAGGSSSVSGGTTATSLAHRRSCKKRHSAGGYLSGRGGAMAAAAAEAAAVAKEKGGPMWSSDDFQRSGAGGSSGCGTSRLRGGEGVGGDTFEDVEWNLLSRAIEGVLDDGARVHVRSMREDQKAALRAVLTLKLHALQAQVQQIGKLLAAVTVQAGGGTWIDGSDLLVFFPAAASLLYPSLRETPKPVIPPPPPPPPPGIPPPRPHHNPPSTNGVTRTASPPPGMRTLSRRDSPAVLGSSESFGQTPSCNRGGDSEAEASQYLAFLSNAASHGPPRNSRPSEGRSGEQQGVQQGDSPAASEVLPFQRRNNTRSRTAPAYTLDNLASLISLICEDASLTPSPPPGFSELDLRPTDDSGTSCLPTNGSVGHPLFSRASPNPVCTSSPREGGFHVNNCSDMASLLESLTSPGTAELRDRRVRFDEVNFREAANARSLSPGASDLLARDFLFSSAATAAAAAAAASLKTNEDNGVHVKSSSSSGSPGTCDSERGEGMVGGETGSGISSNGGTTSSPGSSAASLWDQLAGVSGGGTMSSSALVGSSGSGGVRRGEGLPDWGGKSDQGGAGADAWDALTNTRPGGEGPSHEVGAGGEVLYRRSQRRTATLPSNTANVQHRAMDIQCLLHLQGRCKPCAFYYNRKGCRNGEACEFCHHEVHSKLTLKQWKKQQHKLSKQGRTGLPCEEDCAAVVAAAAACCNGSGTPTGNSEMGAGSSFGSGRLRGRLGSGGDLDPAMVRSLFGRGDLSSSLSALSLIDRPASLLSGGGSRSGEKLGVGGGPDGSPASPTEELRAAIVAAETARATVVAAAKAAASAVTGGVDPGKYATGYSNDSADRVRSNEHVTVVPPSIFADFGRQA</sequence>
<dbReference type="RefSeq" id="XP_067926243.1">
    <property type="nucleotide sequence ID" value="XM_068061776.1"/>
</dbReference>
<feature type="region of interest" description="Disordered" evidence="2">
    <location>
        <begin position="925"/>
        <end position="949"/>
    </location>
</feature>
<dbReference type="PROSITE" id="PS50103">
    <property type="entry name" value="ZF_C3H1"/>
    <property type="match status" value="1"/>
</dbReference>
<dbReference type="VEuPathDB" id="ToxoDB:CSUI_001571"/>
<feature type="region of interest" description="Disordered" evidence="2">
    <location>
        <begin position="18"/>
        <end position="110"/>
    </location>
</feature>
<feature type="compositionally biased region" description="Gly residues" evidence="2">
    <location>
        <begin position="925"/>
        <end position="942"/>
    </location>
</feature>
<name>A0A2C6KWZ8_9APIC</name>
<feature type="region of interest" description="Disordered" evidence="2">
    <location>
        <begin position="629"/>
        <end position="682"/>
    </location>
</feature>
<feature type="region of interest" description="Disordered" evidence="2">
    <location>
        <begin position="697"/>
        <end position="716"/>
    </location>
</feature>
<feature type="region of interest" description="Disordered" evidence="2">
    <location>
        <begin position="124"/>
        <end position="144"/>
    </location>
</feature>
<dbReference type="GeneID" id="94424987"/>
<protein>
    <recommendedName>
        <fullName evidence="3">C3H1-type domain-containing protein</fullName>
    </recommendedName>
</protein>
<feature type="compositionally biased region" description="Basic residues" evidence="2">
    <location>
        <begin position="184"/>
        <end position="194"/>
    </location>
</feature>
<keyword evidence="1" id="KW-0863">Zinc-finger</keyword>
<keyword evidence="1" id="KW-0862">Zinc</keyword>
<dbReference type="OrthoDB" id="435819at2759"/>
<comment type="caution">
    <text evidence="4">The sequence shown here is derived from an EMBL/GenBank/DDBJ whole genome shotgun (WGS) entry which is preliminary data.</text>
</comment>
<dbReference type="GO" id="GO:0008270">
    <property type="term" value="F:zinc ion binding"/>
    <property type="evidence" value="ECO:0007669"/>
    <property type="project" value="UniProtKB-KW"/>
</dbReference>
<evidence type="ECO:0000256" key="2">
    <source>
        <dbReference type="SAM" id="MobiDB-lite"/>
    </source>
</evidence>